<keyword evidence="2" id="KW-1185">Reference proteome</keyword>
<dbReference type="Proteomes" id="UP000094336">
    <property type="component" value="Unassembled WGS sequence"/>
</dbReference>
<reference evidence="2" key="1">
    <citation type="submission" date="2016-05" db="EMBL/GenBank/DDBJ databases">
        <title>Comparative genomics of biotechnologically important yeasts.</title>
        <authorList>
            <consortium name="DOE Joint Genome Institute"/>
            <person name="Riley R."/>
            <person name="Haridas S."/>
            <person name="Wolfe K.H."/>
            <person name="Lopes M.R."/>
            <person name="Hittinger C.T."/>
            <person name="Goker M."/>
            <person name="Salamov A."/>
            <person name="Wisecaver J."/>
            <person name="Long T.M."/>
            <person name="Aerts A.L."/>
            <person name="Barry K."/>
            <person name="Choi C."/>
            <person name="Clum A."/>
            <person name="Coughlan A.Y."/>
            <person name="Deshpande S."/>
            <person name="Douglass A.P."/>
            <person name="Hanson S.J."/>
            <person name="Klenk H.-P."/>
            <person name="Labutti K."/>
            <person name="Lapidus A."/>
            <person name="Lindquist E."/>
            <person name="Lipzen A."/>
            <person name="Meier-Kolthoff J.P."/>
            <person name="Ohm R.A."/>
            <person name="Otillar R.P."/>
            <person name="Pangilinan J."/>
            <person name="Peng Y."/>
            <person name="Rokas A."/>
            <person name="Rosa C.A."/>
            <person name="Scheuner C."/>
            <person name="Sibirny A.A."/>
            <person name="Slot J.C."/>
            <person name="Stielow J.B."/>
            <person name="Sun H."/>
            <person name="Kurtzman C.P."/>
            <person name="Blackwell M."/>
            <person name="Grigoriev I.V."/>
            <person name="Jeffries T.W."/>
        </authorList>
    </citation>
    <scope>NUCLEOTIDE SEQUENCE [LARGE SCALE GENOMIC DNA]</scope>
    <source>
        <strain evidence="2">NRRL Y-12698</strain>
    </source>
</reference>
<evidence type="ECO:0000313" key="2">
    <source>
        <dbReference type="Proteomes" id="UP000094336"/>
    </source>
</evidence>
<organism evidence="1 2">
    <name type="scientific">Babjeviella inositovora NRRL Y-12698</name>
    <dbReference type="NCBI Taxonomy" id="984486"/>
    <lineage>
        <taxon>Eukaryota</taxon>
        <taxon>Fungi</taxon>
        <taxon>Dikarya</taxon>
        <taxon>Ascomycota</taxon>
        <taxon>Saccharomycotina</taxon>
        <taxon>Pichiomycetes</taxon>
        <taxon>Serinales incertae sedis</taxon>
        <taxon>Babjeviella</taxon>
    </lineage>
</organism>
<dbReference type="GeneID" id="30150646"/>
<proteinExistence type="predicted"/>
<evidence type="ECO:0000313" key="1">
    <source>
        <dbReference type="EMBL" id="ODQ78425.1"/>
    </source>
</evidence>
<dbReference type="AlphaFoldDB" id="A0A1E3QL65"/>
<dbReference type="RefSeq" id="XP_018983753.1">
    <property type="nucleotide sequence ID" value="XM_019132793.1"/>
</dbReference>
<dbReference type="EMBL" id="KV454435">
    <property type="protein sequence ID" value="ODQ78425.1"/>
    <property type="molecule type" value="Genomic_DNA"/>
</dbReference>
<protein>
    <submittedName>
        <fullName evidence="1">Uncharacterized protein</fullName>
    </submittedName>
</protein>
<sequence length="52" mass="6189">MFCTKASVSIETEFYIIGTQRAVKMMLINRNKTHLYIYSQSRYIDNCEIHAR</sequence>
<gene>
    <name evidence="1" type="ORF">BABINDRAFT_83932</name>
</gene>
<accession>A0A1E3QL65</accession>
<name>A0A1E3QL65_9ASCO</name>